<sequence>MSNFKSGSGNLDFGGDDDENGDEDDTTAETAETREEEDGESKSTPTEQSASTSSGRSSTTSPSGTSSESEDRSEQSTTGRVSARESGESAASADEYPYFVRRSNVGDERDTRLEIHVRDKVADREAEFRGELADLLGTSEVSKTDAREFALLAAFQNPERIAELMEDEGFGTLE</sequence>
<evidence type="ECO:0000313" key="2">
    <source>
        <dbReference type="EMBL" id="UPV77219.1"/>
    </source>
</evidence>
<accession>A0A8U0I210</accession>
<gene>
    <name evidence="2" type="ORF">M0R89_22890</name>
</gene>
<dbReference type="Proteomes" id="UP000830729">
    <property type="component" value="Plasmid unnamed4"/>
</dbReference>
<dbReference type="EMBL" id="CP096663">
    <property type="protein sequence ID" value="UPV77219.1"/>
    <property type="molecule type" value="Genomic_DNA"/>
</dbReference>
<dbReference type="InterPro" id="IPR058276">
    <property type="entry name" value="DUF7970"/>
</dbReference>
<feature type="region of interest" description="Disordered" evidence="1">
    <location>
        <begin position="1"/>
        <end position="109"/>
    </location>
</feature>
<feature type="compositionally biased region" description="Low complexity" evidence="1">
    <location>
        <begin position="46"/>
        <end position="67"/>
    </location>
</feature>
<reference evidence="2 3" key="1">
    <citation type="submission" date="2022-04" db="EMBL/GenBank/DDBJ databases">
        <title>Diverse halophilic archaea isolated from saline environments.</title>
        <authorList>
            <person name="Cui H.-L."/>
        </authorList>
    </citation>
    <scope>NUCLEOTIDE SEQUENCE [LARGE SCALE GENOMIC DNA]</scope>
    <source>
        <strain evidence="2 3">XZYJT49</strain>
        <plasmid evidence="2 3">unnamed4</plasmid>
    </source>
</reference>
<evidence type="ECO:0000313" key="3">
    <source>
        <dbReference type="Proteomes" id="UP000830729"/>
    </source>
</evidence>
<keyword evidence="2" id="KW-0614">Plasmid</keyword>
<feature type="compositionally biased region" description="Acidic residues" evidence="1">
    <location>
        <begin position="14"/>
        <end position="27"/>
    </location>
</feature>
<dbReference type="AlphaFoldDB" id="A0A8U0I210"/>
<proteinExistence type="predicted"/>
<geneLocation type="plasmid" evidence="2 3">
    <name>unnamed4</name>
</geneLocation>
<dbReference type="Pfam" id="PF25925">
    <property type="entry name" value="DUF7970"/>
    <property type="match status" value="1"/>
</dbReference>
<evidence type="ECO:0000256" key="1">
    <source>
        <dbReference type="SAM" id="MobiDB-lite"/>
    </source>
</evidence>
<keyword evidence="3" id="KW-1185">Reference proteome</keyword>
<protein>
    <submittedName>
        <fullName evidence="2">Acyl-CoA dehydrogenase</fullName>
    </submittedName>
</protein>
<organism evidence="2 3">
    <name type="scientific">Halorussus limi</name>
    <dbReference type="NCBI Taxonomy" id="2938695"/>
    <lineage>
        <taxon>Archaea</taxon>
        <taxon>Methanobacteriati</taxon>
        <taxon>Methanobacteriota</taxon>
        <taxon>Stenosarchaea group</taxon>
        <taxon>Halobacteria</taxon>
        <taxon>Halobacteriales</taxon>
        <taxon>Haladaptataceae</taxon>
        <taxon>Halorussus</taxon>
    </lineage>
</organism>
<dbReference type="KEGG" id="halx:M0R89_22890"/>
<dbReference type="RefSeq" id="WP_248653243.1">
    <property type="nucleotide sequence ID" value="NZ_CP096663.1"/>
</dbReference>
<dbReference type="GeneID" id="72188111"/>
<name>A0A8U0I210_9EURY</name>